<keyword evidence="2" id="KW-0378">Hydrolase</keyword>
<evidence type="ECO:0000256" key="3">
    <source>
        <dbReference type="ARBA" id="ARBA00022963"/>
    </source>
</evidence>
<evidence type="ECO:0000256" key="5">
    <source>
        <dbReference type="SAM" id="SignalP"/>
    </source>
</evidence>
<dbReference type="GO" id="GO:0016042">
    <property type="term" value="P:lipid catabolic process"/>
    <property type="evidence" value="ECO:0007669"/>
    <property type="project" value="UniProtKB-KW"/>
</dbReference>
<reference evidence="6 7" key="1">
    <citation type="submission" date="2018-12" db="EMBL/GenBank/DDBJ databases">
        <title>Draft genome sequence of Xylaria grammica IHI A82.</title>
        <authorList>
            <person name="Buettner E."/>
            <person name="Kellner H."/>
        </authorList>
    </citation>
    <scope>NUCLEOTIDE SEQUENCE [LARGE SCALE GENOMIC DNA]</scope>
    <source>
        <strain evidence="6 7">IHI A82</strain>
    </source>
</reference>
<dbReference type="InterPro" id="IPR029058">
    <property type="entry name" value="AB_hydrolase_fold"/>
</dbReference>
<feature type="signal peptide" evidence="5">
    <location>
        <begin position="1"/>
        <end position="19"/>
    </location>
</feature>
<keyword evidence="7" id="KW-1185">Reference proteome</keyword>
<protein>
    <recommendedName>
        <fullName evidence="1">1-alkyl-2-acetylglycerophosphocholine esterase</fullName>
        <ecNumber evidence="1">3.1.1.47</ecNumber>
    </recommendedName>
</protein>
<gene>
    <name evidence="6" type="ORF">EKO27_g3891</name>
</gene>
<keyword evidence="4" id="KW-0443">Lipid metabolism</keyword>
<dbReference type="PANTHER" id="PTHR10272">
    <property type="entry name" value="PLATELET-ACTIVATING FACTOR ACETYLHYDROLASE"/>
    <property type="match status" value="1"/>
</dbReference>
<evidence type="ECO:0000256" key="4">
    <source>
        <dbReference type="ARBA" id="ARBA00023098"/>
    </source>
</evidence>
<dbReference type="Pfam" id="PF03403">
    <property type="entry name" value="PAF-AH_p_II"/>
    <property type="match status" value="1"/>
</dbReference>
<evidence type="ECO:0000313" key="7">
    <source>
        <dbReference type="Proteomes" id="UP000286045"/>
    </source>
</evidence>
<evidence type="ECO:0000256" key="1">
    <source>
        <dbReference type="ARBA" id="ARBA00013201"/>
    </source>
</evidence>
<evidence type="ECO:0000313" key="6">
    <source>
        <dbReference type="EMBL" id="RWA11206.1"/>
    </source>
</evidence>
<sequence>MRQNTVALSLLCAAAAVTADQILFPNTTGAYRVGSKDLELVDYSRNDIYSPFPQPRDLMATLYYPIDDNQTTCTTDRLYTPLLATALDLLVTAPLGTFKRFALPSCIGAPLAHPDLPLVLFSHGYKGSRLLYAGFLQEFASHGFNVLAVDHPYDALVVEYPDGRFVYNTLDDSEAGAVEQDLEVRVEDMIFALNSMNNSTITSQIPGLSSDKCLQTSHVGILGHSFGGSTTLQATVNDTRFVAGTLLDGPFWGFANQTGTDAPIFLLAALQPSSEDWITEWTTTWPRLRGFKRWFDVAGTTHLSFDDIPLLGNLLDADLSETAGNVTGVRMIEIQSAFATSFFNRFLKNKNDGLLDGKDSNQWPEVSFAMN</sequence>
<keyword evidence="5" id="KW-0732">Signal</keyword>
<dbReference type="PANTHER" id="PTHR10272:SF14">
    <property type="entry name" value="PAF ACETYLHYDROLASE FAMILY PROTEIN"/>
    <property type="match status" value="1"/>
</dbReference>
<dbReference type="EMBL" id="RYZI01000087">
    <property type="protein sequence ID" value="RWA11206.1"/>
    <property type="molecule type" value="Genomic_DNA"/>
</dbReference>
<name>A0A439DA16_9PEZI</name>
<dbReference type="AlphaFoldDB" id="A0A439DA16"/>
<comment type="caution">
    <text evidence="6">The sequence shown here is derived from an EMBL/GenBank/DDBJ whole genome shotgun (WGS) entry which is preliminary data.</text>
</comment>
<dbReference type="GO" id="GO:0003847">
    <property type="term" value="F:1-alkyl-2-acetylglycerophosphocholine esterase activity"/>
    <property type="evidence" value="ECO:0007669"/>
    <property type="project" value="UniProtKB-EC"/>
</dbReference>
<feature type="chain" id="PRO_5019529087" description="1-alkyl-2-acetylglycerophosphocholine esterase" evidence="5">
    <location>
        <begin position="20"/>
        <end position="371"/>
    </location>
</feature>
<organism evidence="6 7">
    <name type="scientific">Xylaria grammica</name>
    <dbReference type="NCBI Taxonomy" id="363999"/>
    <lineage>
        <taxon>Eukaryota</taxon>
        <taxon>Fungi</taxon>
        <taxon>Dikarya</taxon>
        <taxon>Ascomycota</taxon>
        <taxon>Pezizomycotina</taxon>
        <taxon>Sordariomycetes</taxon>
        <taxon>Xylariomycetidae</taxon>
        <taxon>Xylariales</taxon>
        <taxon>Xylariaceae</taxon>
        <taxon>Xylaria</taxon>
    </lineage>
</organism>
<dbReference type="EC" id="3.1.1.47" evidence="1"/>
<accession>A0A439DA16</accession>
<proteinExistence type="predicted"/>
<keyword evidence="3" id="KW-0442">Lipid degradation</keyword>
<dbReference type="SUPFAM" id="SSF53474">
    <property type="entry name" value="alpha/beta-Hydrolases"/>
    <property type="match status" value="1"/>
</dbReference>
<evidence type="ECO:0000256" key="2">
    <source>
        <dbReference type="ARBA" id="ARBA00022801"/>
    </source>
</evidence>
<dbReference type="Gene3D" id="3.40.50.1820">
    <property type="entry name" value="alpha/beta hydrolase"/>
    <property type="match status" value="1"/>
</dbReference>
<dbReference type="STRING" id="363999.A0A439DA16"/>
<dbReference type="Proteomes" id="UP000286045">
    <property type="component" value="Unassembled WGS sequence"/>
</dbReference>